<evidence type="ECO:0000313" key="1">
    <source>
        <dbReference type="EMBL" id="KAJ4715001.1"/>
    </source>
</evidence>
<gene>
    <name evidence="1" type="ORF">OWV82_013407</name>
</gene>
<keyword evidence="2" id="KW-1185">Reference proteome</keyword>
<protein>
    <submittedName>
        <fullName evidence="1">Uncharacterized protein</fullName>
    </submittedName>
</protein>
<dbReference type="EMBL" id="CM051400">
    <property type="protein sequence ID" value="KAJ4715001.1"/>
    <property type="molecule type" value="Genomic_DNA"/>
</dbReference>
<proteinExistence type="predicted"/>
<sequence>MCFKVDCKHCGKYSWGGCGRHLASLYDSIESGKHCMCRSWPGVVIPSAQTATPTQQRSGPSTTPTGKAKS</sequence>
<name>A0ACC1XU91_MELAZ</name>
<comment type="caution">
    <text evidence="1">The sequence shown here is derived from an EMBL/GenBank/DDBJ whole genome shotgun (WGS) entry which is preliminary data.</text>
</comment>
<accession>A0ACC1XU91</accession>
<evidence type="ECO:0000313" key="2">
    <source>
        <dbReference type="Proteomes" id="UP001164539"/>
    </source>
</evidence>
<dbReference type="Proteomes" id="UP001164539">
    <property type="component" value="Chromosome 7"/>
</dbReference>
<organism evidence="1 2">
    <name type="scientific">Melia azedarach</name>
    <name type="common">Chinaberry tree</name>
    <dbReference type="NCBI Taxonomy" id="155640"/>
    <lineage>
        <taxon>Eukaryota</taxon>
        <taxon>Viridiplantae</taxon>
        <taxon>Streptophyta</taxon>
        <taxon>Embryophyta</taxon>
        <taxon>Tracheophyta</taxon>
        <taxon>Spermatophyta</taxon>
        <taxon>Magnoliopsida</taxon>
        <taxon>eudicotyledons</taxon>
        <taxon>Gunneridae</taxon>
        <taxon>Pentapetalae</taxon>
        <taxon>rosids</taxon>
        <taxon>malvids</taxon>
        <taxon>Sapindales</taxon>
        <taxon>Meliaceae</taxon>
        <taxon>Melia</taxon>
    </lineage>
</organism>
<reference evidence="1 2" key="1">
    <citation type="journal article" date="2023" name="Science">
        <title>Complex scaffold remodeling in plant triterpene biosynthesis.</title>
        <authorList>
            <person name="De La Pena R."/>
            <person name="Hodgson H."/>
            <person name="Liu J.C."/>
            <person name="Stephenson M.J."/>
            <person name="Martin A.C."/>
            <person name="Owen C."/>
            <person name="Harkess A."/>
            <person name="Leebens-Mack J."/>
            <person name="Jimenez L.E."/>
            <person name="Osbourn A."/>
            <person name="Sattely E.S."/>
        </authorList>
    </citation>
    <scope>NUCLEOTIDE SEQUENCE [LARGE SCALE GENOMIC DNA]</scope>
    <source>
        <strain evidence="2">cv. JPN11</strain>
        <tissue evidence="1">Leaf</tissue>
    </source>
</reference>